<accession>A0A670IRB5</accession>
<dbReference type="GO" id="GO:0034080">
    <property type="term" value="P:CENP-A containing chromatin assembly"/>
    <property type="evidence" value="ECO:0007669"/>
    <property type="project" value="InterPro"/>
</dbReference>
<dbReference type="GeneTree" id="ENSGT00390000004738"/>
<evidence type="ECO:0000256" key="1">
    <source>
        <dbReference type="ARBA" id="ARBA00004123"/>
    </source>
</evidence>
<keyword evidence="8" id="KW-1185">Reference proteome</keyword>
<proteinExistence type="inferred from homology"/>
<dbReference type="Ensembl" id="ENSPMRT00000015229.1">
    <property type="protein sequence ID" value="ENSPMRP00000014256.1"/>
    <property type="gene ID" value="ENSPMRG00000009503.1"/>
</dbReference>
<evidence type="ECO:0000256" key="6">
    <source>
        <dbReference type="ARBA" id="ARBA00023328"/>
    </source>
</evidence>
<name>A0A670IRB5_PODMU</name>
<reference evidence="7 8" key="1">
    <citation type="journal article" date="2019" name="Proc. Natl. Acad. Sci. U.S.A.">
        <title>Regulatory changes in pterin and carotenoid genes underlie balanced color polymorphisms in the wall lizard.</title>
        <authorList>
            <person name="Andrade P."/>
            <person name="Pinho C."/>
            <person name="Perez I de Lanuza G."/>
            <person name="Afonso S."/>
            <person name="Brejcha J."/>
            <person name="Rubin C.J."/>
            <person name="Wallerman O."/>
            <person name="Pereira P."/>
            <person name="Sabatino S.J."/>
            <person name="Bellati A."/>
            <person name="Pellitteri-Rosa D."/>
            <person name="Bosakova Z."/>
            <person name="Bunikis I."/>
            <person name="Carretero M.A."/>
            <person name="Feiner N."/>
            <person name="Marsik P."/>
            <person name="Pauperio F."/>
            <person name="Salvi D."/>
            <person name="Soler L."/>
            <person name="While G.M."/>
            <person name="Uller T."/>
            <person name="Font E."/>
            <person name="Andersson L."/>
            <person name="Carneiro M."/>
        </authorList>
    </citation>
    <scope>NUCLEOTIDE SEQUENCE</scope>
</reference>
<protein>
    <submittedName>
        <fullName evidence="7">Centromere protein N</fullName>
    </submittedName>
</protein>
<dbReference type="PANTHER" id="PTHR46790">
    <property type="entry name" value="CENTROMERE PROTEIN N"/>
    <property type="match status" value="1"/>
</dbReference>
<keyword evidence="5" id="KW-0539">Nucleus</keyword>
<dbReference type="AlphaFoldDB" id="A0A670IRB5"/>
<comment type="subcellular location">
    <subcellularLocation>
        <location evidence="2">Chromosome</location>
        <location evidence="2">Centromere</location>
    </subcellularLocation>
    <subcellularLocation>
        <location evidence="1">Nucleus</location>
    </subcellularLocation>
</comment>
<evidence type="ECO:0000313" key="8">
    <source>
        <dbReference type="Proteomes" id="UP000472272"/>
    </source>
</evidence>
<dbReference type="InterPro" id="IPR052011">
    <property type="entry name" value="CENP-NAC/CAD_complex"/>
</dbReference>
<dbReference type="Proteomes" id="UP000472272">
    <property type="component" value="Chromosome 8"/>
</dbReference>
<dbReference type="GO" id="GO:0005654">
    <property type="term" value="C:nucleoplasm"/>
    <property type="evidence" value="ECO:0007669"/>
    <property type="project" value="Ensembl"/>
</dbReference>
<dbReference type="Pfam" id="PF05238">
    <property type="entry name" value="CENP-N"/>
    <property type="match status" value="1"/>
</dbReference>
<evidence type="ECO:0000256" key="2">
    <source>
        <dbReference type="ARBA" id="ARBA00004584"/>
    </source>
</evidence>
<sequence>MDERVAEYIRRTVLRIPRSEMGKMLATWGFLSETQLQSLNIHQLKENVSQEVVRLSMLFIVKYFSSDNYTYRDKKLWTVYQMTKEGDEYDIFDLADFKKKFKRSLQSALKNVTISFKEFEDNAIWIRIAWGTQYTKPNQYKPSYVAYISQTPYVFISSSRNKNCKPLLLQALLIAASYSDIHEMDLRSHCLDSLKDILLKRCSQKFQTHHPQPQQERNCILQRVDPNIVKEDKLKKERTERINEEAFGDGPQPKLEFAQYKLETMFRNEQENGILNNKDPFRCMVKFSSPHLLESLKSLAPAGLADVPPSPLLTCITQKARNYFRINERKSALSQTLAS</sequence>
<organism evidence="7 8">
    <name type="scientific">Podarcis muralis</name>
    <name type="common">Wall lizard</name>
    <name type="synonym">Lacerta muralis</name>
    <dbReference type="NCBI Taxonomy" id="64176"/>
    <lineage>
        <taxon>Eukaryota</taxon>
        <taxon>Metazoa</taxon>
        <taxon>Chordata</taxon>
        <taxon>Craniata</taxon>
        <taxon>Vertebrata</taxon>
        <taxon>Euteleostomi</taxon>
        <taxon>Lepidosauria</taxon>
        <taxon>Squamata</taxon>
        <taxon>Bifurcata</taxon>
        <taxon>Unidentata</taxon>
        <taxon>Episquamata</taxon>
        <taxon>Laterata</taxon>
        <taxon>Lacertibaenia</taxon>
        <taxon>Lacertidae</taxon>
        <taxon>Podarcis</taxon>
    </lineage>
</organism>
<reference evidence="7" key="2">
    <citation type="submission" date="2025-08" db="UniProtKB">
        <authorList>
            <consortium name="Ensembl"/>
        </authorList>
    </citation>
    <scope>IDENTIFICATION</scope>
</reference>
<dbReference type="InterPro" id="IPR007902">
    <property type="entry name" value="Chl4/mis15/CENP-N"/>
</dbReference>
<evidence type="ECO:0000256" key="3">
    <source>
        <dbReference type="ARBA" id="ARBA00005566"/>
    </source>
</evidence>
<evidence type="ECO:0000313" key="7">
    <source>
        <dbReference type="Ensembl" id="ENSPMRP00000014256.1"/>
    </source>
</evidence>
<reference evidence="7" key="3">
    <citation type="submission" date="2025-09" db="UniProtKB">
        <authorList>
            <consortium name="Ensembl"/>
        </authorList>
    </citation>
    <scope>IDENTIFICATION</scope>
</reference>
<evidence type="ECO:0000256" key="4">
    <source>
        <dbReference type="ARBA" id="ARBA00022454"/>
    </source>
</evidence>
<dbReference type="PANTHER" id="PTHR46790:SF1">
    <property type="entry name" value="CENTROMERE PROTEIN N"/>
    <property type="match status" value="1"/>
</dbReference>
<dbReference type="GO" id="GO:0000939">
    <property type="term" value="C:inner kinetochore"/>
    <property type="evidence" value="ECO:0007669"/>
    <property type="project" value="Ensembl"/>
</dbReference>
<evidence type="ECO:0000256" key="5">
    <source>
        <dbReference type="ARBA" id="ARBA00023242"/>
    </source>
</evidence>
<comment type="similarity">
    <text evidence="3">Belongs to the CENP-N/CHL4 family.</text>
</comment>
<keyword evidence="4" id="KW-0158">Chromosome</keyword>
<gene>
    <name evidence="7" type="primary">CENPN</name>
</gene>
<dbReference type="GO" id="GO:0007059">
    <property type="term" value="P:chromosome segregation"/>
    <property type="evidence" value="ECO:0007669"/>
    <property type="project" value="InterPro"/>
</dbReference>
<dbReference type="OMA" id="WSVYQMK"/>
<keyword evidence="6" id="KW-0137">Centromere</keyword>